<dbReference type="PANTHER" id="PTHR48060">
    <property type="entry name" value="DNA DAMAGE-REPAIR/TOLERATION PROTEIN DRT100"/>
    <property type="match status" value="1"/>
</dbReference>
<dbReference type="Gene3D" id="3.80.10.10">
    <property type="entry name" value="Ribonuclease Inhibitor"/>
    <property type="match status" value="3"/>
</dbReference>
<evidence type="ECO:0000256" key="1">
    <source>
        <dbReference type="ARBA" id="ARBA00004251"/>
    </source>
</evidence>
<sequence>MSKNRLNRLLLPLFILALLLLLSLSSACTEREKDSLLQFLSGLSQDGGLGASWQNGTDCCTWEGITCNGKRRISEVSLPSRGLEGHISPSLGGLHGMLRLNLSGNTLTGGLPVELMSSRSIVSLDVSFNHLSGGLQELPSSTPHQPLQVLNISSNFFTGVFPSATWEKTRNLVAVNASNNSFSGWIPSSFCIRSPDMAMLDLSYNQFSGYINPGLGKCSALRVLTAGHNNITGTLPDELFNATSLEYLSLSNNQLEGTLDAANIIKLRNLAFLDLAANGFISGKVPDSIG</sequence>
<name>A0A1E5W1K2_9POAL</name>
<keyword evidence="8" id="KW-1185">Reference proteome</keyword>
<dbReference type="Pfam" id="PF08263">
    <property type="entry name" value="LRRNT_2"/>
    <property type="match status" value="1"/>
</dbReference>
<evidence type="ECO:0000256" key="2">
    <source>
        <dbReference type="ARBA" id="ARBA00022614"/>
    </source>
</evidence>
<dbReference type="EMBL" id="LWDX02023843">
    <property type="protein sequence ID" value="OEL31259.1"/>
    <property type="molecule type" value="Genomic_DNA"/>
</dbReference>
<dbReference type="PROSITE" id="PS51257">
    <property type="entry name" value="PROKAR_LIPOPROTEIN"/>
    <property type="match status" value="1"/>
</dbReference>
<accession>A0A1E5W1K2</accession>
<feature type="domain" description="Leucine-rich repeat-containing N-terminal plant-type" evidence="6">
    <location>
        <begin position="31"/>
        <end position="68"/>
    </location>
</feature>
<proteinExistence type="predicted"/>
<dbReference type="InterPro" id="IPR053211">
    <property type="entry name" value="DNA_repair-toleration"/>
</dbReference>
<keyword evidence="3 5" id="KW-0732">Signal</keyword>
<feature type="signal peptide" evidence="5">
    <location>
        <begin position="1"/>
        <end position="27"/>
    </location>
</feature>
<dbReference type="InterPro" id="IPR001611">
    <property type="entry name" value="Leu-rich_rpt"/>
</dbReference>
<evidence type="ECO:0000313" key="8">
    <source>
        <dbReference type="Proteomes" id="UP000095767"/>
    </source>
</evidence>
<dbReference type="InterPro" id="IPR032675">
    <property type="entry name" value="LRR_dom_sf"/>
</dbReference>
<dbReference type="OrthoDB" id="677569at2759"/>
<gene>
    <name evidence="7" type="ORF">BAE44_0007728</name>
</gene>
<protein>
    <submittedName>
        <fullName evidence="7">Receptor-like protein 2</fullName>
    </submittedName>
</protein>
<reference evidence="7 8" key="1">
    <citation type="submission" date="2016-09" db="EMBL/GenBank/DDBJ databases">
        <title>The draft genome of Dichanthelium oligosanthes: A C3 panicoid grass species.</title>
        <authorList>
            <person name="Studer A.J."/>
            <person name="Schnable J.C."/>
            <person name="Brutnell T.P."/>
        </authorList>
    </citation>
    <scope>NUCLEOTIDE SEQUENCE [LARGE SCALE GENOMIC DNA]</scope>
    <source>
        <strain evidence="8">cv. Kellogg 1175</strain>
        <tissue evidence="7">Leaf</tissue>
    </source>
</reference>
<dbReference type="Proteomes" id="UP000095767">
    <property type="component" value="Unassembled WGS sequence"/>
</dbReference>
<comment type="subcellular location">
    <subcellularLocation>
        <location evidence="1">Cell membrane</location>
        <topology evidence="1">Single-pass type I membrane protein</topology>
    </subcellularLocation>
</comment>
<dbReference type="SUPFAM" id="SSF52058">
    <property type="entry name" value="L domain-like"/>
    <property type="match status" value="1"/>
</dbReference>
<evidence type="ECO:0000256" key="4">
    <source>
        <dbReference type="ARBA" id="ARBA00022737"/>
    </source>
</evidence>
<organism evidence="7 8">
    <name type="scientific">Dichanthelium oligosanthes</name>
    <dbReference type="NCBI Taxonomy" id="888268"/>
    <lineage>
        <taxon>Eukaryota</taxon>
        <taxon>Viridiplantae</taxon>
        <taxon>Streptophyta</taxon>
        <taxon>Embryophyta</taxon>
        <taxon>Tracheophyta</taxon>
        <taxon>Spermatophyta</taxon>
        <taxon>Magnoliopsida</taxon>
        <taxon>Liliopsida</taxon>
        <taxon>Poales</taxon>
        <taxon>Poaceae</taxon>
        <taxon>PACMAD clade</taxon>
        <taxon>Panicoideae</taxon>
        <taxon>Panicodae</taxon>
        <taxon>Paniceae</taxon>
        <taxon>Dichantheliinae</taxon>
        <taxon>Dichanthelium</taxon>
    </lineage>
</organism>
<dbReference type="STRING" id="888268.A0A1E5W1K2"/>
<evidence type="ECO:0000256" key="5">
    <source>
        <dbReference type="SAM" id="SignalP"/>
    </source>
</evidence>
<dbReference type="PANTHER" id="PTHR48060:SF19">
    <property type="entry name" value="LEUCINE-RICH REPEAT-CONTAINING N-TERMINAL PLANT-TYPE DOMAIN-CONTAINING PROTEIN"/>
    <property type="match status" value="1"/>
</dbReference>
<comment type="caution">
    <text evidence="7">The sequence shown here is derived from an EMBL/GenBank/DDBJ whole genome shotgun (WGS) entry which is preliminary data.</text>
</comment>
<evidence type="ECO:0000313" key="7">
    <source>
        <dbReference type="EMBL" id="OEL31259.1"/>
    </source>
</evidence>
<feature type="chain" id="PRO_5009188713" evidence="5">
    <location>
        <begin position="28"/>
        <end position="290"/>
    </location>
</feature>
<keyword evidence="2" id="KW-0433">Leucine-rich repeat</keyword>
<dbReference type="InterPro" id="IPR013210">
    <property type="entry name" value="LRR_N_plant-typ"/>
</dbReference>
<evidence type="ECO:0000256" key="3">
    <source>
        <dbReference type="ARBA" id="ARBA00022729"/>
    </source>
</evidence>
<dbReference type="FunFam" id="3.80.10.10:FF:000530">
    <property type="entry name" value="Receptor-like protein 2"/>
    <property type="match status" value="1"/>
</dbReference>
<keyword evidence="7" id="KW-0675">Receptor</keyword>
<dbReference type="AlphaFoldDB" id="A0A1E5W1K2"/>
<dbReference type="Pfam" id="PF00560">
    <property type="entry name" value="LRR_1"/>
    <property type="match status" value="6"/>
</dbReference>
<evidence type="ECO:0000259" key="6">
    <source>
        <dbReference type="Pfam" id="PF08263"/>
    </source>
</evidence>
<dbReference type="GO" id="GO:0005886">
    <property type="term" value="C:plasma membrane"/>
    <property type="evidence" value="ECO:0007669"/>
    <property type="project" value="UniProtKB-SubCell"/>
</dbReference>
<dbReference type="FunFam" id="3.80.10.10:FF:000403">
    <property type="entry name" value="Receptor-like protein 2"/>
    <property type="match status" value="1"/>
</dbReference>
<keyword evidence="4" id="KW-0677">Repeat</keyword>